<feature type="transmembrane region" description="Helical" evidence="1">
    <location>
        <begin position="119"/>
        <end position="138"/>
    </location>
</feature>
<keyword evidence="1" id="KW-1133">Transmembrane helix</keyword>
<keyword evidence="1" id="KW-0472">Membrane</keyword>
<evidence type="ECO:0000256" key="1">
    <source>
        <dbReference type="SAM" id="Phobius"/>
    </source>
</evidence>
<evidence type="ECO:0008006" key="4">
    <source>
        <dbReference type="Google" id="ProtNLM"/>
    </source>
</evidence>
<feature type="transmembrane region" description="Helical" evidence="1">
    <location>
        <begin position="319"/>
        <end position="339"/>
    </location>
</feature>
<organism evidence="2 3">
    <name type="scientific">Novosphingobium aureum</name>
    <dbReference type="NCBI Taxonomy" id="2792964"/>
    <lineage>
        <taxon>Bacteria</taxon>
        <taxon>Pseudomonadati</taxon>
        <taxon>Pseudomonadota</taxon>
        <taxon>Alphaproteobacteria</taxon>
        <taxon>Sphingomonadales</taxon>
        <taxon>Sphingomonadaceae</taxon>
        <taxon>Novosphingobium</taxon>
    </lineage>
</organism>
<sequence>MHKTANSRGLNWRLDWIVILNSLLMLVYHATGAEVIGLAGNAFSGVVVIALGFIVVGSVPVLTRYGWLLGLLGVGLVGTLTLNRGHVDPVDLLKYVSLFAFYFAALTSKQLARCSRYSAAALVLLPLILWPVGSRVWGGGALGGTSFSYFQTYNAAVLYFTAVLFYLYPLFGRIVLPMQLAIAIVFGKIGAILASAAAFTAWNLKINRTSIALLVAGSIVAAVAVMLGLLDRVFTVVGPFASDLYYVGPERISRMSYAEIVRMAGTTDISGYFRIKHWMEIWQEYTSGGFAQILFGFGPGQSKVITLQRLVPHNDYLRILAEFGLVNFICFLSLIFIALKRLPNSYLRSLFTVYAVYSLSENIIDNFTSVALLFGAAGLFGRKGVPQARVVEQVRSPADLEVLHELRPGADQAG</sequence>
<feature type="transmembrane region" description="Helical" evidence="1">
    <location>
        <begin position="180"/>
        <end position="204"/>
    </location>
</feature>
<dbReference type="AlphaFoldDB" id="A0A931HF99"/>
<protein>
    <recommendedName>
        <fullName evidence="4">O-antigen ligase domain-containing protein</fullName>
    </recommendedName>
</protein>
<keyword evidence="3" id="KW-1185">Reference proteome</keyword>
<proteinExistence type="predicted"/>
<feature type="transmembrane region" description="Helical" evidence="1">
    <location>
        <begin position="150"/>
        <end position="168"/>
    </location>
</feature>
<dbReference type="Proteomes" id="UP000617634">
    <property type="component" value="Unassembled WGS sequence"/>
</dbReference>
<feature type="transmembrane region" description="Helical" evidence="1">
    <location>
        <begin position="36"/>
        <end position="58"/>
    </location>
</feature>
<name>A0A931HF99_9SPHN</name>
<feature type="transmembrane region" description="Helical" evidence="1">
    <location>
        <begin position="210"/>
        <end position="230"/>
    </location>
</feature>
<feature type="transmembrane region" description="Helical" evidence="1">
    <location>
        <begin position="12"/>
        <end position="30"/>
    </location>
</feature>
<comment type="caution">
    <text evidence="2">The sequence shown here is derived from an EMBL/GenBank/DDBJ whole genome shotgun (WGS) entry which is preliminary data.</text>
</comment>
<dbReference type="EMBL" id="JADZGI010000002">
    <property type="protein sequence ID" value="MBH0114328.1"/>
    <property type="molecule type" value="Genomic_DNA"/>
</dbReference>
<reference evidence="2" key="1">
    <citation type="submission" date="2020-11" db="EMBL/GenBank/DDBJ databases">
        <title>Novosphingobium aureum sp. nov., a marine bacterium isolated from sediment of a salt flat.</title>
        <authorList>
            <person name="Yoo Y."/>
            <person name="Kim J.-J."/>
        </authorList>
    </citation>
    <scope>NUCLEOTIDE SEQUENCE</scope>
    <source>
        <strain evidence="2">YJ-S2-02</strain>
    </source>
</reference>
<evidence type="ECO:0000313" key="3">
    <source>
        <dbReference type="Proteomes" id="UP000617634"/>
    </source>
</evidence>
<accession>A0A931HF99</accession>
<gene>
    <name evidence="2" type="ORF">I5E68_15390</name>
</gene>
<evidence type="ECO:0000313" key="2">
    <source>
        <dbReference type="EMBL" id="MBH0114328.1"/>
    </source>
</evidence>
<dbReference type="RefSeq" id="WP_197165534.1">
    <property type="nucleotide sequence ID" value="NZ_JADZGI010000002.1"/>
</dbReference>
<feature type="transmembrane region" description="Helical" evidence="1">
    <location>
        <begin position="65"/>
        <end position="83"/>
    </location>
</feature>
<keyword evidence="1" id="KW-0812">Transmembrane</keyword>